<dbReference type="InterPro" id="IPR044912">
    <property type="entry name" value="Egfr_JX_dom"/>
</dbReference>
<dbReference type="Gene3D" id="1.50.10.20">
    <property type="match status" value="1"/>
</dbReference>
<dbReference type="PANTHER" id="PTHR47791">
    <property type="entry name" value="MEIOTICALLY UP-REGULATED GENE 191 PROTEIN"/>
    <property type="match status" value="1"/>
</dbReference>
<evidence type="ECO:0000313" key="12">
    <source>
        <dbReference type="EMBL" id="KAJ7626999.1"/>
    </source>
</evidence>
<evidence type="ECO:0000256" key="5">
    <source>
        <dbReference type="ARBA" id="ARBA00022777"/>
    </source>
</evidence>
<feature type="chain" id="PRO_5042083171" description="receptor protein-tyrosine kinase" evidence="10">
    <location>
        <begin position="23"/>
        <end position="625"/>
    </location>
</feature>
<dbReference type="Pfam" id="PF21314">
    <property type="entry name" value="TM_ErbB1"/>
    <property type="match status" value="1"/>
</dbReference>
<dbReference type="PANTHER" id="PTHR47791:SF3">
    <property type="entry name" value="MEIOTICALLY UP-REGULATED GENE 191 PROTEIN"/>
    <property type="match status" value="1"/>
</dbReference>
<dbReference type="Proteomes" id="UP001221142">
    <property type="component" value="Unassembled WGS sequence"/>
</dbReference>
<dbReference type="GO" id="GO:0004714">
    <property type="term" value="F:transmembrane receptor protein tyrosine kinase activity"/>
    <property type="evidence" value="ECO:0007669"/>
    <property type="project" value="UniProtKB-EC"/>
</dbReference>
<gene>
    <name evidence="12" type="ORF">FB45DRAFT_1059860</name>
</gene>
<feature type="compositionally biased region" description="Basic and acidic residues" evidence="8">
    <location>
        <begin position="594"/>
        <end position="608"/>
    </location>
</feature>
<evidence type="ECO:0000259" key="11">
    <source>
        <dbReference type="Pfam" id="PF21314"/>
    </source>
</evidence>
<keyword evidence="6" id="KW-0067">ATP-binding</keyword>
<keyword evidence="9" id="KW-0812">Transmembrane</keyword>
<keyword evidence="9" id="KW-0472">Membrane</keyword>
<feature type="transmembrane region" description="Helical" evidence="9">
    <location>
        <begin position="420"/>
        <end position="442"/>
    </location>
</feature>
<feature type="signal peptide" evidence="10">
    <location>
        <begin position="1"/>
        <end position="22"/>
    </location>
</feature>
<dbReference type="SUPFAM" id="SSF48208">
    <property type="entry name" value="Six-hairpin glycosidases"/>
    <property type="match status" value="1"/>
</dbReference>
<dbReference type="Pfam" id="PF03663">
    <property type="entry name" value="Glyco_hydro_76"/>
    <property type="match status" value="1"/>
</dbReference>
<name>A0AAD7BPG7_9AGAR</name>
<keyword evidence="13" id="KW-1185">Reference proteome</keyword>
<dbReference type="EC" id="2.7.10.1" evidence="1"/>
<evidence type="ECO:0000256" key="10">
    <source>
        <dbReference type="SAM" id="SignalP"/>
    </source>
</evidence>
<keyword evidence="5" id="KW-0418">Kinase</keyword>
<proteinExistence type="predicted"/>
<evidence type="ECO:0000256" key="2">
    <source>
        <dbReference type="ARBA" id="ARBA00022553"/>
    </source>
</evidence>
<sequence length="625" mass="65427">MLLPLSLAALLWPLLEIPRAGAQVVPSSWRMPNITTSPVDRVSLAGAAIDKAVGNLTSSGQFDGQPYGVAGSLYQYMAEFDLATAQKKYQTALTQYFPMAQAGNRGNFSDELTYGRAAARAYVAYGDHTFLDYAVQSWWFGNSWTISAADAAAGSISGKTFSLAKVCEDITMAGGTFWETDASDPHVVGLATGNFLVLSALLAEVTSDPMYLSAAAASVEFMRGHLYNANYLVMDNIAADSTCFVSSLLEPYNSGLMIHGLAILANVTGNATYVDFLDDILQTAIPNSAWQAANGIIGDPEMVQGLSAVFVRNATKTPAMRAYVEAYFAVQYNAILGLATTPGTNIYANSWTGPASSVFSSGAQTNALGPLIGALSFTNDSTPSSSSSASSSTSSAGPSPTPTPADDHTQVTKKTNQGPIIGGVVGGILLLAAVTLGVFLFCRRRREGKRRMDEMRVAEPALAGEVQPFIPWRVEEGGNGLRAQEYGYSDHGMGNTSGGSGALSSETHMRGEVSESSALSPDSSGSTGLAATTAQWPREKRPRGGGGGEGSTSGANDNVGASGSGSAAQASPPRAPLPPLPRGAQSPTNLPTEELVRLLNERLQSTRDEWDEEELPPDYGYGGPG</sequence>
<feature type="compositionally biased region" description="Low complexity" evidence="8">
    <location>
        <begin position="560"/>
        <end position="572"/>
    </location>
</feature>
<evidence type="ECO:0000256" key="6">
    <source>
        <dbReference type="ARBA" id="ARBA00022840"/>
    </source>
</evidence>
<evidence type="ECO:0000256" key="9">
    <source>
        <dbReference type="SAM" id="Phobius"/>
    </source>
</evidence>
<dbReference type="GO" id="GO:0005975">
    <property type="term" value="P:carbohydrate metabolic process"/>
    <property type="evidence" value="ECO:0007669"/>
    <property type="project" value="InterPro"/>
</dbReference>
<feature type="compositionally biased region" description="Low complexity" evidence="8">
    <location>
        <begin position="381"/>
        <end position="398"/>
    </location>
</feature>
<dbReference type="Gene3D" id="6.10.250.2930">
    <property type="match status" value="1"/>
</dbReference>
<evidence type="ECO:0000256" key="8">
    <source>
        <dbReference type="SAM" id="MobiDB-lite"/>
    </source>
</evidence>
<evidence type="ECO:0000256" key="1">
    <source>
        <dbReference type="ARBA" id="ARBA00011902"/>
    </source>
</evidence>
<feature type="domain" description="Epidermal growth factor receptor-like transmembrane-juxtamembrane segment" evidence="11">
    <location>
        <begin position="420"/>
        <end position="451"/>
    </location>
</feature>
<keyword evidence="10" id="KW-0732">Signal</keyword>
<keyword evidence="7" id="KW-0829">Tyrosine-protein kinase</keyword>
<dbReference type="GO" id="GO:0005524">
    <property type="term" value="F:ATP binding"/>
    <property type="evidence" value="ECO:0007669"/>
    <property type="project" value="UniProtKB-KW"/>
</dbReference>
<evidence type="ECO:0000256" key="4">
    <source>
        <dbReference type="ARBA" id="ARBA00022741"/>
    </source>
</evidence>
<keyword evidence="9" id="KW-1133">Transmembrane helix</keyword>
<dbReference type="InterPro" id="IPR053169">
    <property type="entry name" value="MUG_Protein"/>
</dbReference>
<protein>
    <recommendedName>
        <fullName evidence="1">receptor protein-tyrosine kinase</fullName>
        <ecNumber evidence="1">2.7.10.1</ecNumber>
    </recommendedName>
</protein>
<reference evidence="12" key="1">
    <citation type="submission" date="2023-03" db="EMBL/GenBank/DDBJ databases">
        <title>Massive genome expansion in bonnet fungi (Mycena s.s.) driven by repeated elements and novel gene families across ecological guilds.</title>
        <authorList>
            <consortium name="Lawrence Berkeley National Laboratory"/>
            <person name="Harder C.B."/>
            <person name="Miyauchi S."/>
            <person name="Viragh M."/>
            <person name="Kuo A."/>
            <person name="Thoen E."/>
            <person name="Andreopoulos B."/>
            <person name="Lu D."/>
            <person name="Skrede I."/>
            <person name="Drula E."/>
            <person name="Henrissat B."/>
            <person name="Morin E."/>
            <person name="Kohler A."/>
            <person name="Barry K."/>
            <person name="LaButti K."/>
            <person name="Morin E."/>
            <person name="Salamov A."/>
            <person name="Lipzen A."/>
            <person name="Mereny Z."/>
            <person name="Hegedus B."/>
            <person name="Baldrian P."/>
            <person name="Stursova M."/>
            <person name="Weitz H."/>
            <person name="Taylor A."/>
            <person name="Grigoriev I.V."/>
            <person name="Nagy L.G."/>
            <person name="Martin F."/>
            <person name="Kauserud H."/>
        </authorList>
    </citation>
    <scope>NUCLEOTIDE SEQUENCE</scope>
    <source>
        <strain evidence="12">9284</strain>
    </source>
</reference>
<dbReference type="InterPro" id="IPR005198">
    <property type="entry name" value="Glyco_hydro_76"/>
</dbReference>
<keyword evidence="3" id="KW-0808">Transferase</keyword>
<evidence type="ECO:0000256" key="7">
    <source>
        <dbReference type="ARBA" id="ARBA00023137"/>
    </source>
</evidence>
<dbReference type="EMBL" id="JARKIF010000011">
    <property type="protein sequence ID" value="KAJ7626999.1"/>
    <property type="molecule type" value="Genomic_DNA"/>
</dbReference>
<evidence type="ECO:0000256" key="3">
    <source>
        <dbReference type="ARBA" id="ARBA00022679"/>
    </source>
</evidence>
<feature type="region of interest" description="Disordered" evidence="8">
    <location>
        <begin position="483"/>
        <end position="625"/>
    </location>
</feature>
<feature type="region of interest" description="Disordered" evidence="8">
    <location>
        <begin position="379"/>
        <end position="415"/>
    </location>
</feature>
<keyword evidence="2" id="KW-0597">Phosphoprotein</keyword>
<dbReference type="InterPro" id="IPR049328">
    <property type="entry name" value="TM_ErbB1"/>
</dbReference>
<organism evidence="12 13">
    <name type="scientific">Roridomyces roridus</name>
    <dbReference type="NCBI Taxonomy" id="1738132"/>
    <lineage>
        <taxon>Eukaryota</taxon>
        <taxon>Fungi</taxon>
        <taxon>Dikarya</taxon>
        <taxon>Basidiomycota</taxon>
        <taxon>Agaricomycotina</taxon>
        <taxon>Agaricomycetes</taxon>
        <taxon>Agaricomycetidae</taxon>
        <taxon>Agaricales</taxon>
        <taxon>Marasmiineae</taxon>
        <taxon>Mycenaceae</taxon>
        <taxon>Roridomyces</taxon>
    </lineage>
</organism>
<dbReference type="AlphaFoldDB" id="A0AAD7BPG7"/>
<keyword evidence="4" id="KW-0547">Nucleotide-binding</keyword>
<feature type="compositionally biased region" description="Polar residues" evidence="8">
    <location>
        <begin position="514"/>
        <end position="535"/>
    </location>
</feature>
<comment type="caution">
    <text evidence="12">The sequence shown here is derived from an EMBL/GenBank/DDBJ whole genome shotgun (WGS) entry which is preliminary data.</text>
</comment>
<dbReference type="InterPro" id="IPR008928">
    <property type="entry name" value="6-hairpin_glycosidase_sf"/>
</dbReference>
<evidence type="ECO:0000313" key="13">
    <source>
        <dbReference type="Proteomes" id="UP001221142"/>
    </source>
</evidence>
<accession>A0AAD7BPG7</accession>